<dbReference type="EMBL" id="OW240917">
    <property type="protein sequence ID" value="CAH2301221.1"/>
    <property type="molecule type" value="Genomic_DNA"/>
</dbReference>
<dbReference type="Proteomes" id="UP001295444">
    <property type="component" value="Chromosome 06"/>
</dbReference>
<gene>
    <name evidence="2" type="ORF">PECUL_23A040270</name>
</gene>
<keyword evidence="3" id="KW-1185">Reference proteome</keyword>
<protein>
    <submittedName>
        <fullName evidence="2">Uncharacterized protein</fullName>
    </submittedName>
</protein>
<reference evidence="2" key="1">
    <citation type="submission" date="2022-03" db="EMBL/GenBank/DDBJ databases">
        <authorList>
            <person name="Alioto T."/>
            <person name="Alioto T."/>
            <person name="Gomez Garrido J."/>
        </authorList>
    </citation>
    <scope>NUCLEOTIDE SEQUENCE</scope>
</reference>
<evidence type="ECO:0000313" key="3">
    <source>
        <dbReference type="Proteomes" id="UP001295444"/>
    </source>
</evidence>
<dbReference type="AlphaFoldDB" id="A0AAD1SGN2"/>
<accession>A0AAD1SGN2</accession>
<feature type="compositionally biased region" description="Polar residues" evidence="1">
    <location>
        <begin position="48"/>
        <end position="96"/>
    </location>
</feature>
<feature type="region of interest" description="Disordered" evidence="1">
    <location>
        <begin position="16"/>
        <end position="97"/>
    </location>
</feature>
<organism evidence="2 3">
    <name type="scientific">Pelobates cultripes</name>
    <name type="common">Western spadefoot toad</name>
    <dbReference type="NCBI Taxonomy" id="61616"/>
    <lineage>
        <taxon>Eukaryota</taxon>
        <taxon>Metazoa</taxon>
        <taxon>Chordata</taxon>
        <taxon>Craniata</taxon>
        <taxon>Vertebrata</taxon>
        <taxon>Euteleostomi</taxon>
        <taxon>Amphibia</taxon>
        <taxon>Batrachia</taxon>
        <taxon>Anura</taxon>
        <taxon>Pelobatoidea</taxon>
        <taxon>Pelobatidae</taxon>
        <taxon>Pelobates</taxon>
    </lineage>
</organism>
<evidence type="ECO:0000313" key="2">
    <source>
        <dbReference type="EMBL" id="CAH2301221.1"/>
    </source>
</evidence>
<name>A0AAD1SGN2_PELCU</name>
<sequence>MTGTPTTYPEACLPALTDLDMHSSGSPSPTPPPGPMRVISVHNKLKEGQSQADHTACYTSAQGQPSTWGTQNGPGSHTMQATQRTRTGDPQGSYVTSRGCLHPVLARPM</sequence>
<evidence type="ECO:0000256" key="1">
    <source>
        <dbReference type="SAM" id="MobiDB-lite"/>
    </source>
</evidence>
<proteinExistence type="predicted"/>